<reference evidence="3" key="3">
    <citation type="journal article" date="2019" name="G3 (Bethesda)">
        <title>Hybrid Assembly of the Genome of the Entomopathogenic Nematode Steinernema carpocapsae Identifies the X-Chromosome.</title>
        <authorList>
            <person name="Serra L."/>
            <person name="Macchietto M."/>
            <person name="Macias-Munoz A."/>
            <person name="McGill C.J."/>
            <person name="Rodriguez I.M."/>
            <person name="Rodriguez B."/>
            <person name="Murad R."/>
            <person name="Mortazavi A."/>
        </authorList>
    </citation>
    <scope>NUCLEOTIDE SEQUENCE</scope>
    <source>
        <strain evidence="3">ALL</strain>
    </source>
</reference>
<keyword evidence="1" id="KW-0812">Transmembrane</keyword>
<reference evidence="3" key="2">
    <citation type="journal article" date="2015" name="Genome Biol.">
        <title>Comparative genomics of Steinernema reveals deeply conserved gene regulatory networks.</title>
        <authorList>
            <person name="Dillman A.R."/>
            <person name="Macchietto M."/>
            <person name="Porter C.F."/>
            <person name="Rogers A."/>
            <person name="Williams B."/>
            <person name="Antoshechkin I."/>
            <person name="Lee M.M."/>
            <person name="Goodwin Z."/>
            <person name="Lu X."/>
            <person name="Lewis E.E."/>
            <person name="Goodrich-Blair H."/>
            <person name="Stock S.P."/>
            <person name="Adams B.J."/>
            <person name="Sternberg P.W."/>
            <person name="Mortazavi A."/>
        </authorList>
    </citation>
    <scope>NUCLEOTIDE SEQUENCE [LARGE SCALE GENOMIC DNA]</scope>
    <source>
        <strain evidence="3">ALL</strain>
    </source>
</reference>
<dbReference type="InterPro" id="IPR036719">
    <property type="entry name" value="Neuro-gated_channel_TM_sf"/>
</dbReference>
<protein>
    <recommendedName>
        <fullName evidence="2">Neurotransmitter-gated ion-channel transmembrane domain-containing protein</fullName>
    </recommendedName>
</protein>
<dbReference type="Gene3D" id="1.20.58.390">
    <property type="entry name" value="Neurotransmitter-gated ion-channel transmembrane domain"/>
    <property type="match status" value="2"/>
</dbReference>
<comment type="caution">
    <text evidence="3">The sequence shown here is derived from an EMBL/GenBank/DDBJ whole genome shotgun (WGS) entry which is preliminary data.</text>
</comment>
<feature type="transmembrane region" description="Helical" evidence="1">
    <location>
        <begin position="174"/>
        <end position="192"/>
    </location>
</feature>
<keyword evidence="1" id="KW-1133">Transmembrane helix</keyword>
<evidence type="ECO:0000259" key="2">
    <source>
        <dbReference type="Pfam" id="PF02932"/>
    </source>
</evidence>
<keyword evidence="1" id="KW-0472">Membrane</keyword>
<evidence type="ECO:0000313" key="3">
    <source>
        <dbReference type="EMBL" id="TKR81403.1"/>
    </source>
</evidence>
<name>A0A4U5NFI3_STECR</name>
<dbReference type="OrthoDB" id="5975154at2759"/>
<dbReference type="SUPFAM" id="SSF90112">
    <property type="entry name" value="Neurotransmitter-gated ion-channel transmembrane pore"/>
    <property type="match status" value="1"/>
</dbReference>
<dbReference type="InterPro" id="IPR006029">
    <property type="entry name" value="Neurotrans-gated_channel_TM"/>
</dbReference>
<proteinExistence type="predicted"/>
<feature type="transmembrane region" description="Helical" evidence="1">
    <location>
        <begin position="34"/>
        <end position="56"/>
    </location>
</feature>
<evidence type="ECO:0000256" key="1">
    <source>
        <dbReference type="SAM" id="Phobius"/>
    </source>
</evidence>
<dbReference type="GO" id="GO:0016020">
    <property type="term" value="C:membrane"/>
    <property type="evidence" value="ECO:0007669"/>
    <property type="project" value="InterPro"/>
</dbReference>
<feature type="domain" description="Neurotransmitter-gated ion-channel transmembrane" evidence="2">
    <location>
        <begin position="1"/>
        <end position="191"/>
    </location>
</feature>
<dbReference type="InterPro" id="IPR038050">
    <property type="entry name" value="Neuro_actylchol_rec"/>
</dbReference>
<dbReference type="AlphaFoldDB" id="A0A4U5NFI3"/>
<dbReference type="GO" id="GO:0006811">
    <property type="term" value="P:monoatomic ion transport"/>
    <property type="evidence" value="ECO:0007669"/>
    <property type="project" value="InterPro"/>
</dbReference>
<organism evidence="3">
    <name type="scientific">Steinernema carpocapsae</name>
    <name type="common">Entomopathogenic nematode</name>
    <dbReference type="NCBI Taxonomy" id="34508"/>
    <lineage>
        <taxon>Eukaryota</taxon>
        <taxon>Metazoa</taxon>
        <taxon>Ecdysozoa</taxon>
        <taxon>Nematoda</taxon>
        <taxon>Chromadorea</taxon>
        <taxon>Rhabditida</taxon>
        <taxon>Tylenchina</taxon>
        <taxon>Panagrolaimomorpha</taxon>
        <taxon>Strongyloidoidea</taxon>
        <taxon>Steinernematidae</taxon>
        <taxon>Steinernema</taxon>
    </lineage>
</organism>
<dbReference type="Pfam" id="PF02932">
    <property type="entry name" value="Neur_chan_memb"/>
    <property type="match status" value="1"/>
</dbReference>
<gene>
    <name evidence="3" type="ORF">L596_015275</name>
</gene>
<sequence>MCIQILVALMFFYLLLLDIIPATSITLPLIGKYMLFTLIMVSASVFITVFVLNLHFRKSSTHVMSPFIRKVFLERLPRILFMTRPDNRPSSIDAPVHATKELISVNYHSRKVGGEQHFRTLTAQEQRVKQLYSSPNVIKAFNNICFIAECLKRRDHEAKISGDWNFVAVVVDRLFLIPFTFACFFGTIWILLQAPTLYDGRQAVDLQYRPPNITIGIIP</sequence>
<reference evidence="3" key="1">
    <citation type="submission" date="2013-11" db="EMBL/GenBank/DDBJ databases">
        <authorList>
            <person name="Sternberg P."/>
            <person name="Dillman A."/>
            <person name="Macchietto M."/>
        </authorList>
    </citation>
    <scope>NUCLEOTIDE SEQUENCE</scope>
    <source>
        <strain evidence="3">ALL</strain>
    </source>
</reference>
<accession>A0A4U5NFI3</accession>
<dbReference type="EMBL" id="AZBU02000004">
    <property type="protein sequence ID" value="TKR81403.1"/>
    <property type="molecule type" value="Genomic_DNA"/>
</dbReference>